<feature type="compositionally biased region" description="Polar residues" evidence="1">
    <location>
        <begin position="18"/>
        <end position="35"/>
    </location>
</feature>
<evidence type="ECO:0000313" key="2">
    <source>
        <dbReference type="EMBL" id="GEL22939.1"/>
    </source>
</evidence>
<sequence>MNFDTGREIAREREPDVSSATTSLNHHSTTGTGTSEPPRFELKDPTPTPTGQVDGAWWPRSRHLARELLNLIPALVGRFGPVERVGYHLGDWDETPRRVAVDGVAVSTGGYDHQRTCTVDILTRKHRLTLLVVPVDEAPEHARAAMAAAARPGNADTVADLLSATTLSS</sequence>
<dbReference type="InterPro" id="IPR046036">
    <property type="entry name" value="DUF5994"/>
</dbReference>
<comment type="caution">
    <text evidence="2">The sequence shown here is derived from an EMBL/GenBank/DDBJ whole genome shotgun (WGS) entry which is preliminary data.</text>
</comment>
<gene>
    <name evidence="2" type="ORF">PSU4_18930</name>
</gene>
<evidence type="ECO:0000256" key="1">
    <source>
        <dbReference type="SAM" id="MobiDB-lite"/>
    </source>
</evidence>
<protein>
    <submittedName>
        <fullName evidence="2">Uncharacterized protein</fullName>
    </submittedName>
</protein>
<dbReference type="AlphaFoldDB" id="A0A511DDR1"/>
<dbReference type="EMBL" id="BJVJ01000014">
    <property type="protein sequence ID" value="GEL22939.1"/>
    <property type="molecule type" value="Genomic_DNA"/>
</dbReference>
<reference evidence="2 3" key="1">
    <citation type="submission" date="2019-07" db="EMBL/GenBank/DDBJ databases">
        <title>Whole genome shotgun sequence of Pseudonocardia sulfidoxydans NBRC 16205.</title>
        <authorList>
            <person name="Hosoyama A."/>
            <person name="Uohara A."/>
            <person name="Ohji S."/>
            <person name="Ichikawa N."/>
        </authorList>
    </citation>
    <scope>NUCLEOTIDE SEQUENCE [LARGE SCALE GENOMIC DNA]</scope>
    <source>
        <strain evidence="2 3">NBRC 16205</strain>
    </source>
</reference>
<keyword evidence="3" id="KW-1185">Reference proteome</keyword>
<name>A0A511DDR1_9PSEU</name>
<dbReference type="Pfam" id="PF19457">
    <property type="entry name" value="DUF5994"/>
    <property type="match status" value="1"/>
</dbReference>
<feature type="compositionally biased region" description="Basic and acidic residues" evidence="1">
    <location>
        <begin position="1"/>
        <end position="16"/>
    </location>
</feature>
<proteinExistence type="predicted"/>
<evidence type="ECO:0000313" key="3">
    <source>
        <dbReference type="Proteomes" id="UP000321685"/>
    </source>
</evidence>
<accession>A0A511DDR1</accession>
<dbReference type="Proteomes" id="UP000321685">
    <property type="component" value="Unassembled WGS sequence"/>
</dbReference>
<organism evidence="2 3">
    <name type="scientific">Pseudonocardia sulfidoxydans NBRC 16205</name>
    <dbReference type="NCBI Taxonomy" id="1223511"/>
    <lineage>
        <taxon>Bacteria</taxon>
        <taxon>Bacillati</taxon>
        <taxon>Actinomycetota</taxon>
        <taxon>Actinomycetes</taxon>
        <taxon>Pseudonocardiales</taxon>
        <taxon>Pseudonocardiaceae</taxon>
        <taxon>Pseudonocardia</taxon>
    </lineage>
</organism>
<feature type="region of interest" description="Disordered" evidence="1">
    <location>
        <begin position="1"/>
        <end position="55"/>
    </location>
</feature>